<dbReference type="HAMAP" id="MF_00957">
    <property type="entry name" value="PolyA_pol"/>
    <property type="match status" value="1"/>
</dbReference>
<dbReference type="NCBIfam" id="TIGR01942">
    <property type="entry name" value="pcnB"/>
    <property type="match status" value="1"/>
</dbReference>
<dbReference type="PANTHER" id="PTHR43051">
    <property type="entry name" value="POLYNUCLEOTIDE ADENYLYLTRANSFERASE FAMILY PROTEIN"/>
    <property type="match status" value="1"/>
</dbReference>
<dbReference type="InterPro" id="IPR010206">
    <property type="entry name" value="PolA_pol_I"/>
</dbReference>
<dbReference type="EC" id="2.7.7.19" evidence="7"/>
<reference evidence="13 15" key="1">
    <citation type="submission" date="2018-06" db="EMBL/GenBank/DDBJ databases">
        <authorList>
            <consortium name="Pathogen Informatics"/>
            <person name="Doyle S."/>
        </authorList>
    </citation>
    <scope>NUCLEOTIDE SEQUENCE [LARGE SCALE GENOMIC DNA]</scope>
    <source>
        <strain evidence="13 15">NCTC11159</strain>
    </source>
</reference>
<organism evidence="13 15">
    <name type="scientific">Iodobacter fluviatilis</name>
    <dbReference type="NCBI Taxonomy" id="537"/>
    <lineage>
        <taxon>Bacteria</taxon>
        <taxon>Pseudomonadati</taxon>
        <taxon>Pseudomonadota</taxon>
        <taxon>Betaproteobacteria</taxon>
        <taxon>Neisseriales</taxon>
        <taxon>Chitinibacteraceae</taxon>
        <taxon>Iodobacter</taxon>
    </lineage>
</organism>
<gene>
    <name evidence="7 13" type="primary">pcnB</name>
    <name evidence="14" type="ORF">EV682_104358</name>
    <name evidence="13" type="ORF">NCTC11159_04265</name>
</gene>
<feature type="domain" description="tRNA nucleotidyltransferase/poly(A) polymerase RNA and SrmB- binding" evidence="12">
    <location>
        <begin position="228"/>
        <end position="289"/>
    </location>
</feature>
<feature type="region of interest" description="Disordered" evidence="9">
    <location>
        <begin position="443"/>
        <end position="467"/>
    </location>
</feature>
<evidence type="ECO:0000256" key="4">
    <source>
        <dbReference type="ARBA" id="ARBA00022840"/>
    </source>
</evidence>
<dbReference type="GO" id="GO:1990817">
    <property type="term" value="F:poly(A) RNA polymerase activity"/>
    <property type="evidence" value="ECO:0007669"/>
    <property type="project" value="UniProtKB-UniRule"/>
</dbReference>
<comment type="catalytic activity">
    <reaction evidence="7">
        <text>RNA(n) + ATP = RNA(n)-3'-adenine ribonucleotide + diphosphate</text>
        <dbReference type="Rhea" id="RHEA:11332"/>
        <dbReference type="Rhea" id="RHEA-COMP:14527"/>
        <dbReference type="Rhea" id="RHEA-COMP:17347"/>
        <dbReference type="ChEBI" id="CHEBI:30616"/>
        <dbReference type="ChEBI" id="CHEBI:33019"/>
        <dbReference type="ChEBI" id="CHEBI:140395"/>
        <dbReference type="ChEBI" id="CHEBI:173115"/>
        <dbReference type="EC" id="2.7.7.19"/>
    </reaction>
</comment>
<evidence type="ECO:0000313" key="14">
    <source>
        <dbReference type="EMBL" id="TCU88184.1"/>
    </source>
</evidence>
<dbReference type="Pfam" id="PF01743">
    <property type="entry name" value="PolyA_pol"/>
    <property type="match status" value="1"/>
</dbReference>
<feature type="domain" description="Poly A polymerase head" evidence="10">
    <location>
        <begin position="78"/>
        <end position="200"/>
    </location>
</feature>
<evidence type="ECO:0000313" key="15">
    <source>
        <dbReference type="Proteomes" id="UP000255108"/>
    </source>
</evidence>
<dbReference type="SUPFAM" id="SSF81891">
    <property type="entry name" value="Poly A polymerase C-terminal region-like"/>
    <property type="match status" value="1"/>
</dbReference>
<dbReference type="EMBL" id="UGHR01000004">
    <property type="protein sequence ID" value="STR45685.1"/>
    <property type="molecule type" value="Genomic_DNA"/>
</dbReference>
<evidence type="ECO:0000256" key="9">
    <source>
        <dbReference type="SAM" id="MobiDB-lite"/>
    </source>
</evidence>
<dbReference type="Gene3D" id="1.10.3090.10">
    <property type="entry name" value="cca-adding enzyme, domain 2"/>
    <property type="match status" value="1"/>
</dbReference>
<dbReference type="GO" id="GO:0005524">
    <property type="term" value="F:ATP binding"/>
    <property type="evidence" value="ECO:0007669"/>
    <property type="project" value="UniProtKB-UniRule"/>
</dbReference>
<evidence type="ECO:0000313" key="13">
    <source>
        <dbReference type="EMBL" id="STR45685.1"/>
    </source>
</evidence>
<keyword evidence="6 7" id="KW-0804">Transcription</keyword>
<feature type="compositionally biased region" description="Low complexity" evidence="9">
    <location>
        <begin position="443"/>
        <end position="452"/>
    </location>
</feature>
<accession>A0A377SWB7</accession>
<keyword evidence="13" id="KW-0548">Nucleotidyltransferase</keyword>
<proteinExistence type="inferred from homology"/>
<keyword evidence="4 7" id="KW-0067">ATP-binding</keyword>
<feature type="active site" evidence="7">
    <location>
        <position position="98"/>
    </location>
</feature>
<comment type="function">
    <text evidence="7">Adds poly(A) tail to the 3' end of many RNAs, which usually targets these RNAs for decay. Plays a significant role in the global control of gene expression, through influencing the rate of transcript degradation, and in the general RNA quality control.</text>
</comment>
<feature type="compositionally biased region" description="Basic residues" evidence="9">
    <location>
        <begin position="453"/>
        <end position="467"/>
    </location>
</feature>
<dbReference type="InterPro" id="IPR002646">
    <property type="entry name" value="PolA_pol_head_dom"/>
</dbReference>
<reference evidence="14 16" key="2">
    <citation type="submission" date="2019-03" db="EMBL/GenBank/DDBJ databases">
        <title>Genomic Encyclopedia of Type Strains, Phase IV (KMG-IV): sequencing the most valuable type-strain genomes for metagenomic binning, comparative biology and taxonomic classification.</title>
        <authorList>
            <person name="Goeker M."/>
        </authorList>
    </citation>
    <scope>NUCLEOTIDE SEQUENCE [LARGE SCALE GENOMIC DNA]</scope>
    <source>
        <strain evidence="14 16">DSM 3764</strain>
    </source>
</reference>
<dbReference type="GO" id="GO:0043633">
    <property type="term" value="P:polyadenylation-dependent RNA catabolic process"/>
    <property type="evidence" value="ECO:0007669"/>
    <property type="project" value="InterPro"/>
</dbReference>
<dbReference type="InterPro" id="IPR052191">
    <property type="entry name" value="tRNA_ntf/polyA_polymerase_I"/>
</dbReference>
<keyword evidence="1 7" id="KW-0507">mRNA processing</keyword>
<evidence type="ECO:0000256" key="8">
    <source>
        <dbReference type="RuleBase" id="RU003953"/>
    </source>
</evidence>
<evidence type="ECO:0000256" key="5">
    <source>
        <dbReference type="ARBA" id="ARBA00022884"/>
    </source>
</evidence>
<protein>
    <recommendedName>
        <fullName evidence="7">Poly(A) polymerase I</fullName>
        <shortName evidence="7">PAP I</shortName>
        <ecNumber evidence="7">2.7.7.19</ecNumber>
    </recommendedName>
</protein>
<evidence type="ECO:0000313" key="16">
    <source>
        <dbReference type="Proteomes" id="UP000295794"/>
    </source>
</evidence>
<dbReference type="Gene3D" id="3.30.460.10">
    <property type="entry name" value="Beta Polymerase, domain 2"/>
    <property type="match status" value="1"/>
</dbReference>
<name>A0A377SWB7_9NEIS</name>
<dbReference type="SUPFAM" id="SSF81301">
    <property type="entry name" value="Nucleotidyltransferase"/>
    <property type="match status" value="1"/>
</dbReference>
<dbReference type="CDD" id="cd05398">
    <property type="entry name" value="NT_ClassII-CCAase"/>
    <property type="match status" value="1"/>
</dbReference>
<dbReference type="EMBL" id="SMBT01000004">
    <property type="protein sequence ID" value="TCU88184.1"/>
    <property type="molecule type" value="Genomic_DNA"/>
</dbReference>
<feature type="active site" evidence="7">
    <location>
        <position position="96"/>
    </location>
</feature>
<evidence type="ECO:0000259" key="12">
    <source>
        <dbReference type="Pfam" id="PF12627"/>
    </source>
</evidence>
<evidence type="ECO:0000259" key="10">
    <source>
        <dbReference type="Pfam" id="PF01743"/>
    </source>
</evidence>
<keyword evidence="5 7" id="KW-0694">RNA-binding</keyword>
<dbReference type="PANTHER" id="PTHR43051:SF1">
    <property type="entry name" value="POLYNUCLEOTIDE ADENYLYLTRANSFERASE FAMILY PROTEIN"/>
    <property type="match status" value="1"/>
</dbReference>
<dbReference type="Pfam" id="PF12626">
    <property type="entry name" value="PolyA_pol_arg_C"/>
    <property type="match status" value="1"/>
</dbReference>
<dbReference type="Pfam" id="PF12627">
    <property type="entry name" value="PolyA_pol_RNAbd"/>
    <property type="match status" value="1"/>
</dbReference>
<dbReference type="Proteomes" id="UP000255108">
    <property type="component" value="Unassembled WGS sequence"/>
</dbReference>
<feature type="active site" evidence="7">
    <location>
        <position position="170"/>
    </location>
</feature>
<evidence type="ECO:0000259" key="11">
    <source>
        <dbReference type="Pfam" id="PF12626"/>
    </source>
</evidence>
<evidence type="ECO:0000256" key="2">
    <source>
        <dbReference type="ARBA" id="ARBA00022679"/>
    </source>
</evidence>
<keyword evidence="16" id="KW-1185">Reference proteome</keyword>
<dbReference type="GO" id="GO:0006397">
    <property type="term" value="P:mRNA processing"/>
    <property type="evidence" value="ECO:0007669"/>
    <property type="project" value="UniProtKB-KW"/>
</dbReference>
<evidence type="ECO:0000256" key="1">
    <source>
        <dbReference type="ARBA" id="ARBA00022664"/>
    </source>
</evidence>
<keyword evidence="2 7" id="KW-0808">Transferase</keyword>
<comment type="similarity">
    <text evidence="7 8">Belongs to the tRNA nucleotidyltransferase/poly(A) polymerase family.</text>
</comment>
<dbReference type="AlphaFoldDB" id="A0A377SWB7"/>
<dbReference type="InterPro" id="IPR025866">
    <property type="entry name" value="PolyA_pol_arg_C_dom"/>
</dbReference>
<dbReference type="Proteomes" id="UP000295794">
    <property type="component" value="Unassembled WGS sequence"/>
</dbReference>
<sequence>MILQPADTKPDRLPGALRTSHLLGSKTGSKMIRKLIGKVLRRPGKRVLHAKHYGIRREQLHSGALKVCDRLQDAGFEAYIVGGAVRDLMLDKSPKDFDVATSATPEQVRHVFHRSRIIGRRFRIVHVPFGEEIIEVTTFRGASEAPTDASGRILRDNAYGDIEEDASRRDFTVNALYYNPRTEEILDFHHGVADLENKRLTIIGDPDVRYREDPVRMLRAIRLSAKLGLTIAPATKTPILIHAKLLENIPSARLFDEMMKLLLSGSAWACLMSLRENGLHKLLFPLLEKQLSKPETTAFLRKALESTDLRINEDKPVSAGYIFAALLWHEVEADWIKRQAAGEYPVPALVEAMNTVESKVQKRMAIPNRYGAAMKEIWLLQPRFEQRVGTRPWRLMEQQRFRAAYDFLMLRAECGMVDKALGDWWTRFQNADEDTRMALMAAAADNGKPAGAHAKKRRRRKPSPKGE</sequence>
<feature type="domain" description="Polymerase A arginine-rich C-terminal" evidence="11">
    <location>
        <begin position="342"/>
        <end position="460"/>
    </location>
</feature>
<keyword evidence="3 7" id="KW-0547">Nucleotide-binding</keyword>
<evidence type="ECO:0000256" key="6">
    <source>
        <dbReference type="ARBA" id="ARBA00023163"/>
    </source>
</evidence>
<dbReference type="InterPro" id="IPR032828">
    <property type="entry name" value="PolyA_RNA-bd"/>
</dbReference>
<dbReference type="GO" id="GO:0003723">
    <property type="term" value="F:RNA binding"/>
    <property type="evidence" value="ECO:0007669"/>
    <property type="project" value="UniProtKB-UniRule"/>
</dbReference>
<dbReference type="InterPro" id="IPR043519">
    <property type="entry name" value="NT_sf"/>
</dbReference>
<evidence type="ECO:0000256" key="3">
    <source>
        <dbReference type="ARBA" id="ARBA00022741"/>
    </source>
</evidence>
<evidence type="ECO:0000256" key="7">
    <source>
        <dbReference type="HAMAP-Rule" id="MF_00957"/>
    </source>
</evidence>